<dbReference type="InterPro" id="IPR052178">
    <property type="entry name" value="Sec_Metab_Biosynth_SDR"/>
</dbReference>
<dbReference type="InterPro" id="IPR036291">
    <property type="entry name" value="NAD(P)-bd_dom_sf"/>
</dbReference>
<proteinExistence type="inferred from homology"/>
<gene>
    <name evidence="5" type="ORF">GJU41_03710</name>
</gene>
<dbReference type="EMBL" id="WKKF01000001">
    <property type="protein sequence ID" value="MRX53065.1"/>
    <property type="molecule type" value="Genomic_DNA"/>
</dbReference>
<sequence length="258" mass="27250">MTINELFSLKNKTAIVTGGGKGLGARMAMTLAEAGSNVVVCSRDLKACEGVSEQLKAKGVKSLALQCDVSKQEDIERVVAETLSHFGSIDILVNNSGTSWMAPALDHPADKWDKVMNVNVRGSFLFSQAAAKVMISQGGGKIINIASVTGMGGTQPELMDTIAYSTSKGALMTFTKDLAVKLARHNIQVNAIAPGFFPTKMSRSVLEKENAMILKGVPARRFGNDQDLDGAILFLSGKASDYVIGQVLVVDGGITALV</sequence>
<evidence type="ECO:0000313" key="6">
    <source>
        <dbReference type="Proteomes" id="UP000441585"/>
    </source>
</evidence>
<dbReference type="Gene3D" id="3.40.50.720">
    <property type="entry name" value="NAD(P)-binding Rossmann-like Domain"/>
    <property type="match status" value="1"/>
</dbReference>
<dbReference type="InterPro" id="IPR002347">
    <property type="entry name" value="SDR_fam"/>
</dbReference>
<evidence type="ECO:0000256" key="4">
    <source>
        <dbReference type="RuleBase" id="RU000363"/>
    </source>
</evidence>
<dbReference type="RefSeq" id="WP_070876828.1">
    <property type="nucleotide sequence ID" value="NZ_CAJFZX010000007.1"/>
</dbReference>
<comment type="caution">
    <text evidence="5">The sequence shown here is derived from an EMBL/GenBank/DDBJ whole genome shotgun (WGS) entry which is preliminary data.</text>
</comment>
<accession>A0A6I2M4L0</accession>
<dbReference type="GO" id="GO:0047936">
    <property type="term" value="F:glucose 1-dehydrogenase [NAD(P)+] activity"/>
    <property type="evidence" value="ECO:0007669"/>
    <property type="project" value="UniProtKB-EC"/>
</dbReference>
<dbReference type="PANTHER" id="PTHR43618">
    <property type="entry name" value="7-ALPHA-HYDROXYSTEROID DEHYDROGENASE"/>
    <property type="match status" value="1"/>
</dbReference>
<dbReference type="Pfam" id="PF00106">
    <property type="entry name" value="adh_short"/>
    <property type="match status" value="1"/>
</dbReference>
<keyword evidence="2" id="KW-0521">NADP</keyword>
<protein>
    <submittedName>
        <fullName evidence="5">Glucose 1-dehydrogenase</fullName>
        <ecNumber evidence="5">1.1.1.47</ecNumber>
    </submittedName>
</protein>
<dbReference type="SUPFAM" id="SSF51735">
    <property type="entry name" value="NAD(P)-binding Rossmann-fold domains"/>
    <property type="match status" value="1"/>
</dbReference>
<dbReference type="NCBIfam" id="NF006070">
    <property type="entry name" value="PRK08213.1"/>
    <property type="match status" value="1"/>
</dbReference>
<evidence type="ECO:0000256" key="1">
    <source>
        <dbReference type="ARBA" id="ARBA00006484"/>
    </source>
</evidence>
<dbReference type="FunFam" id="3.40.50.720:FF:000084">
    <property type="entry name" value="Short-chain dehydrogenase reductase"/>
    <property type="match status" value="1"/>
</dbReference>
<keyword evidence="3 5" id="KW-0560">Oxidoreductase</keyword>
<dbReference type="PANTHER" id="PTHR43618:SF8">
    <property type="entry name" value="7ALPHA-HYDROXYSTEROID DEHYDROGENASE"/>
    <property type="match status" value="1"/>
</dbReference>
<evidence type="ECO:0000256" key="2">
    <source>
        <dbReference type="ARBA" id="ARBA00022857"/>
    </source>
</evidence>
<dbReference type="AlphaFoldDB" id="A0A6I2M4L0"/>
<keyword evidence="6" id="KW-1185">Reference proteome</keyword>
<dbReference type="EC" id="1.1.1.47" evidence="5"/>
<name>A0A6I2M4L0_9BACI</name>
<dbReference type="Proteomes" id="UP000441585">
    <property type="component" value="Unassembled WGS sequence"/>
</dbReference>
<evidence type="ECO:0000256" key="3">
    <source>
        <dbReference type="ARBA" id="ARBA00023002"/>
    </source>
</evidence>
<evidence type="ECO:0000313" key="5">
    <source>
        <dbReference type="EMBL" id="MRX53065.1"/>
    </source>
</evidence>
<dbReference type="PRINTS" id="PR00081">
    <property type="entry name" value="GDHRDH"/>
</dbReference>
<reference evidence="5 6" key="1">
    <citation type="submission" date="2019-11" db="EMBL/GenBank/DDBJ databases">
        <title>Bacillus idriensis genome.</title>
        <authorList>
            <person name="Konopka E.N."/>
            <person name="Newman J.D."/>
        </authorList>
    </citation>
    <scope>NUCLEOTIDE SEQUENCE [LARGE SCALE GENOMIC DNA]</scope>
    <source>
        <strain evidence="5 6">DSM 19097</strain>
    </source>
</reference>
<dbReference type="PRINTS" id="PR00080">
    <property type="entry name" value="SDRFAMILY"/>
</dbReference>
<organism evidence="5 6">
    <name type="scientific">Metabacillus idriensis</name>
    <dbReference type="NCBI Taxonomy" id="324768"/>
    <lineage>
        <taxon>Bacteria</taxon>
        <taxon>Bacillati</taxon>
        <taxon>Bacillota</taxon>
        <taxon>Bacilli</taxon>
        <taxon>Bacillales</taxon>
        <taxon>Bacillaceae</taxon>
        <taxon>Metabacillus</taxon>
    </lineage>
</organism>
<comment type="similarity">
    <text evidence="1 4">Belongs to the short-chain dehydrogenases/reductases (SDR) family.</text>
</comment>
<dbReference type="GO" id="GO:0008206">
    <property type="term" value="P:bile acid metabolic process"/>
    <property type="evidence" value="ECO:0007669"/>
    <property type="project" value="UniProtKB-ARBA"/>
</dbReference>
<dbReference type="NCBIfam" id="NF005559">
    <property type="entry name" value="PRK07231.1"/>
    <property type="match status" value="1"/>
</dbReference>